<protein>
    <submittedName>
        <fullName evidence="1">Uncharacterized protein</fullName>
    </submittedName>
</protein>
<accession>A0A0A2K1Z3</accession>
<dbReference type="RefSeq" id="XP_016602377.1">
    <property type="nucleotide sequence ID" value="XM_016738860.1"/>
</dbReference>
<organism evidence="1 2">
    <name type="scientific">Penicillium expansum</name>
    <name type="common">Blue mold rot fungus</name>
    <dbReference type="NCBI Taxonomy" id="27334"/>
    <lineage>
        <taxon>Eukaryota</taxon>
        <taxon>Fungi</taxon>
        <taxon>Dikarya</taxon>
        <taxon>Ascomycota</taxon>
        <taxon>Pezizomycotina</taxon>
        <taxon>Eurotiomycetes</taxon>
        <taxon>Eurotiomycetidae</taxon>
        <taxon>Eurotiales</taxon>
        <taxon>Aspergillaceae</taxon>
        <taxon>Penicillium</taxon>
    </lineage>
</organism>
<sequence>MIDGRIELSAVLLLIGDRVAVVDFRGIKPASYPALVELFSFYPSNQYPNTTLKLFSRFLTYQIYIHHVSLHLQLLLRRVQLLRLLHLHSLSQLTSLHHCHLPPIQPIPDPGSHCYRTSWGAGVLVAEVMR</sequence>
<name>A0A0A2K1Z3_PENEN</name>
<gene>
    <name evidence="1" type="ORF">PEX2_015840</name>
</gene>
<proteinExistence type="predicted"/>
<evidence type="ECO:0000313" key="1">
    <source>
        <dbReference type="EMBL" id="KGO61679.1"/>
    </source>
</evidence>
<reference evidence="1 2" key="1">
    <citation type="journal article" date="2015" name="Mol. Plant Microbe Interact.">
        <title>Genome, transcriptome, and functional analyses of Penicillium expansum provide new insights into secondary metabolism and pathogenicity.</title>
        <authorList>
            <person name="Ballester A.R."/>
            <person name="Marcet-Houben M."/>
            <person name="Levin E."/>
            <person name="Sela N."/>
            <person name="Selma-Lazaro C."/>
            <person name="Carmona L."/>
            <person name="Wisniewski M."/>
            <person name="Droby S."/>
            <person name="Gonzalez-Candelas L."/>
            <person name="Gabaldon T."/>
        </authorList>
    </citation>
    <scope>NUCLEOTIDE SEQUENCE [LARGE SCALE GENOMIC DNA]</scope>
    <source>
        <strain evidence="1 2">MD-8</strain>
    </source>
</reference>
<dbReference type="EMBL" id="JQFZ01000029">
    <property type="protein sequence ID" value="KGO61679.1"/>
    <property type="molecule type" value="Genomic_DNA"/>
</dbReference>
<evidence type="ECO:0000313" key="2">
    <source>
        <dbReference type="Proteomes" id="UP000030143"/>
    </source>
</evidence>
<dbReference type="AlphaFoldDB" id="A0A0A2K1Z3"/>
<dbReference type="Proteomes" id="UP000030143">
    <property type="component" value="Unassembled WGS sequence"/>
</dbReference>
<dbReference type="GeneID" id="27674279"/>
<keyword evidence="2" id="KW-1185">Reference proteome</keyword>
<dbReference type="HOGENOM" id="CLU_1938865_0_0_1"/>
<comment type="caution">
    <text evidence="1">The sequence shown here is derived from an EMBL/GenBank/DDBJ whole genome shotgun (WGS) entry which is preliminary data.</text>
</comment>